<reference evidence="6" key="1">
    <citation type="submission" date="2022-11" db="EMBL/GenBank/DDBJ databases">
        <authorList>
            <person name="Petersen C."/>
        </authorList>
    </citation>
    <scope>NUCLEOTIDE SEQUENCE</scope>
    <source>
        <strain evidence="6">IBT 26290</strain>
    </source>
</reference>
<dbReference type="Gene3D" id="3.50.50.60">
    <property type="entry name" value="FAD/NAD(P)-binding domain"/>
    <property type="match status" value="1"/>
</dbReference>
<sequence>MQLEKPIHQVASPEPELRTRKPPLPHKFVSVGPGGKCSFNEISGVNMANTIDIPVLIVGGGSCGLTLSTFLSDQGVDHVLCERHLSTSILPKAHIINQRTMEILRQHGMVDAIEKEATPPQQMCQVLWQTSLAGDGPLDRKVLGSLDTWGCQVGTERYATYRRDAPHMPSNLPLLFSEPIFRAAAEKRNPGKILFGHTVTDFKDEGDHVMVNVQSKEGDFKLYRAKYLIGADGGKSVGPKIGVQMVGPTGIRQISSIHFKADLSKYWDDRTCMTHFINPELGTGLRSGSILPIGPTWGRHSEQWMMNFVAKVDEPLFNDDAAASVVRNLLKLPQLDVEIMRLSTWVVERVHATKYREGRVFIGGDSAHRHPPTTGLGLNTAIGDSHNLAWKLAYVLKCKAEPTILDTYEPERQLIGKRNCDWAFFTFKCHAVIAAAMGLQDGKPEANKAHFANMFDGSSETGRAARAQLQYIINGQEIEFGAHEMDLGFFYPQGSIVSDGTSPPPEHPRHQVYTPTTRPGHRLPHAWIGRDGKICSTHDLVGSKGDFLLITDGAGQPWIEAAKKASAELGVGITTAQIVEPRQSASDDDYVDIESHWTSVKDFGAGGAILVRPDTMVAWRSFGPGAPELLSQGLASILGWKGVEKHR</sequence>
<keyword evidence="3" id="KW-0560">Oxidoreductase</keyword>
<name>A0A9W9LSJ4_9EURO</name>
<proteinExistence type="predicted"/>
<evidence type="ECO:0000256" key="4">
    <source>
        <dbReference type="SAM" id="MobiDB-lite"/>
    </source>
</evidence>
<dbReference type="GO" id="GO:0006744">
    <property type="term" value="P:ubiquinone biosynthetic process"/>
    <property type="evidence" value="ECO:0007669"/>
    <property type="project" value="TreeGrafter"/>
</dbReference>
<gene>
    <name evidence="6" type="ORF">N7482_000031</name>
</gene>
<protein>
    <recommendedName>
        <fullName evidence="5">FAD-binding domain-containing protein</fullName>
    </recommendedName>
</protein>
<dbReference type="GO" id="GO:0005739">
    <property type="term" value="C:mitochondrion"/>
    <property type="evidence" value="ECO:0007669"/>
    <property type="project" value="TreeGrafter"/>
</dbReference>
<dbReference type="Gene3D" id="3.40.30.120">
    <property type="match status" value="1"/>
</dbReference>
<dbReference type="PRINTS" id="PR00420">
    <property type="entry name" value="RNGMNOXGNASE"/>
</dbReference>
<dbReference type="EMBL" id="JAPQKN010000001">
    <property type="protein sequence ID" value="KAJ5174154.1"/>
    <property type="molecule type" value="Genomic_DNA"/>
</dbReference>
<dbReference type="Proteomes" id="UP001149163">
    <property type="component" value="Unassembled WGS sequence"/>
</dbReference>
<dbReference type="Pfam" id="PF01494">
    <property type="entry name" value="FAD_binding_3"/>
    <property type="match status" value="1"/>
</dbReference>
<dbReference type="Gene3D" id="3.30.9.10">
    <property type="entry name" value="D-Amino Acid Oxidase, subunit A, domain 2"/>
    <property type="match status" value="1"/>
</dbReference>
<accession>A0A9W9LSJ4</accession>
<keyword evidence="2" id="KW-0274">FAD</keyword>
<dbReference type="OrthoDB" id="2690153at2759"/>
<evidence type="ECO:0000256" key="1">
    <source>
        <dbReference type="ARBA" id="ARBA00022630"/>
    </source>
</evidence>
<dbReference type="SUPFAM" id="SSF51905">
    <property type="entry name" value="FAD/NAD(P)-binding domain"/>
    <property type="match status" value="1"/>
</dbReference>
<dbReference type="InterPro" id="IPR050641">
    <property type="entry name" value="RIFMO-like"/>
</dbReference>
<dbReference type="AlphaFoldDB" id="A0A9W9LSJ4"/>
<evidence type="ECO:0000256" key="3">
    <source>
        <dbReference type="ARBA" id="ARBA00023002"/>
    </source>
</evidence>
<evidence type="ECO:0000313" key="6">
    <source>
        <dbReference type="EMBL" id="KAJ5174154.1"/>
    </source>
</evidence>
<dbReference type="RefSeq" id="XP_056545762.1">
    <property type="nucleotide sequence ID" value="XM_056682156.1"/>
</dbReference>
<organism evidence="6 7">
    <name type="scientific">Penicillium canariense</name>
    <dbReference type="NCBI Taxonomy" id="189055"/>
    <lineage>
        <taxon>Eukaryota</taxon>
        <taxon>Fungi</taxon>
        <taxon>Dikarya</taxon>
        <taxon>Ascomycota</taxon>
        <taxon>Pezizomycotina</taxon>
        <taxon>Eurotiomycetes</taxon>
        <taxon>Eurotiomycetidae</taxon>
        <taxon>Eurotiales</taxon>
        <taxon>Aspergillaceae</taxon>
        <taxon>Penicillium</taxon>
    </lineage>
</organism>
<evidence type="ECO:0000259" key="5">
    <source>
        <dbReference type="Pfam" id="PF01494"/>
    </source>
</evidence>
<dbReference type="PANTHER" id="PTHR43004:SF6">
    <property type="entry name" value="FAD_NAD(P)-BINDING OXIDOREDUCTASE FAMILY PROTEIN"/>
    <property type="match status" value="1"/>
</dbReference>
<feature type="domain" description="FAD-binding" evidence="5">
    <location>
        <begin position="53"/>
        <end position="422"/>
    </location>
</feature>
<evidence type="ECO:0000256" key="2">
    <source>
        <dbReference type="ARBA" id="ARBA00022827"/>
    </source>
</evidence>
<keyword evidence="7" id="KW-1185">Reference proteome</keyword>
<feature type="region of interest" description="Disordered" evidence="4">
    <location>
        <begin position="499"/>
        <end position="518"/>
    </location>
</feature>
<dbReference type="Pfam" id="PF21274">
    <property type="entry name" value="Rng_hyd_C"/>
    <property type="match status" value="1"/>
</dbReference>
<dbReference type="GeneID" id="81421332"/>
<dbReference type="InterPro" id="IPR036188">
    <property type="entry name" value="FAD/NAD-bd_sf"/>
</dbReference>
<dbReference type="PANTHER" id="PTHR43004">
    <property type="entry name" value="TRK SYSTEM POTASSIUM UPTAKE PROTEIN"/>
    <property type="match status" value="1"/>
</dbReference>
<comment type="caution">
    <text evidence="6">The sequence shown here is derived from an EMBL/GenBank/DDBJ whole genome shotgun (WGS) entry which is preliminary data.</text>
</comment>
<reference evidence="6" key="2">
    <citation type="journal article" date="2023" name="IMA Fungus">
        <title>Comparative genomic study of the Penicillium genus elucidates a diverse pangenome and 15 lateral gene transfer events.</title>
        <authorList>
            <person name="Petersen C."/>
            <person name="Sorensen T."/>
            <person name="Nielsen M.R."/>
            <person name="Sondergaard T.E."/>
            <person name="Sorensen J.L."/>
            <person name="Fitzpatrick D.A."/>
            <person name="Frisvad J.C."/>
            <person name="Nielsen K.L."/>
        </authorList>
    </citation>
    <scope>NUCLEOTIDE SEQUENCE</scope>
    <source>
        <strain evidence="6">IBT 26290</strain>
    </source>
</reference>
<dbReference type="InterPro" id="IPR002938">
    <property type="entry name" value="FAD-bd"/>
</dbReference>
<evidence type="ECO:0000313" key="7">
    <source>
        <dbReference type="Proteomes" id="UP001149163"/>
    </source>
</evidence>
<dbReference type="GO" id="GO:0071949">
    <property type="term" value="F:FAD binding"/>
    <property type="evidence" value="ECO:0007669"/>
    <property type="project" value="InterPro"/>
</dbReference>
<keyword evidence="1" id="KW-0285">Flavoprotein</keyword>
<dbReference type="GO" id="GO:0016709">
    <property type="term" value="F:oxidoreductase activity, acting on paired donors, with incorporation or reduction of molecular oxygen, NAD(P)H as one donor, and incorporation of one atom of oxygen"/>
    <property type="evidence" value="ECO:0007669"/>
    <property type="project" value="UniProtKB-ARBA"/>
</dbReference>
<feature type="region of interest" description="Disordered" evidence="4">
    <location>
        <begin position="1"/>
        <end position="23"/>
    </location>
</feature>